<dbReference type="EMBL" id="PDDY01000001">
    <property type="protein sequence ID" value="PEH41100.1"/>
    <property type="molecule type" value="Genomic_DNA"/>
</dbReference>
<keyword evidence="6 9" id="KW-1133">Transmembrane helix</keyword>
<dbReference type="Gene3D" id="3.30.450.20">
    <property type="entry name" value="PAS domain"/>
    <property type="match status" value="1"/>
</dbReference>
<dbReference type="InterPro" id="IPR003594">
    <property type="entry name" value="HATPase_dom"/>
</dbReference>
<evidence type="ECO:0000256" key="6">
    <source>
        <dbReference type="ARBA" id="ARBA00022989"/>
    </source>
</evidence>
<dbReference type="GO" id="GO:0005886">
    <property type="term" value="C:plasma membrane"/>
    <property type="evidence" value="ECO:0007669"/>
    <property type="project" value="UniProtKB-SubCell"/>
</dbReference>
<feature type="domain" description="Histidine kinase" evidence="10">
    <location>
        <begin position="256"/>
        <end position="458"/>
    </location>
</feature>
<evidence type="ECO:0000259" key="10">
    <source>
        <dbReference type="PROSITE" id="PS50109"/>
    </source>
</evidence>
<evidence type="ECO:0000256" key="8">
    <source>
        <dbReference type="ARBA" id="ARBA00023136"/>
    </source>
</evidence>
<dbReference type="InterPro" id="IPR017171">
    <property type="entry name" value="Sig_transdc_His_kinase_MctS"/>
</dbReference>
<evidence type="ECO:0000313" key="12">
    <source>
        <dbReference type="Proteomes" id="UP000220629"/>
    </source>
</evidence>
<dbReference type="GO" id="GO:0000155">
    <property type="term" value="F:phosphorelay sensor kinase activity"/>
    <property type="evidence" value="ECO:0007669"/>
    <property type="project" value="InterPro"/>
</dbReference>
<sequence length="464" mass="50011">MKLKAKIFLLAIVPFLVAIAGIGFGVRQQATSLARAQHETIESAYLGSKEVELRHYVELATSAIGPLYAASRDGAAGDEARRAQALEILRKMDFGPDGYFFVYDLQGNSLMHPREPERVGRNFWSMRDAQGAATIQELIKAATTGNGYVRYQWQRPSTGRVEAKLGYVVALEHWGWMLGTGIYLDDVDRALASTDARASAEIDGTMKGLAAIALGGAAVIALCALVLNVSESRVADAKLKALAQRVVESQEDERARLSRELHDGISQMMVSVKLMLESVHERLAQGPARDAAAEGALAKSTARLGDVLREVRRISHALRPAMLDDLGLAAALDQLIRELRSETGFEVGYTQIAHSGAPPLPAAVNTALFRIAQEALTNLIRHAQATRGSLSLEVTSHAVSLSVADNGRGFDVERTQADPHGGVGLRNMRERIDALGGTLTIRSQPGHTVIAARVPLPAQRHTGN</sequence>
<dbReference type="InterPro" id="IPR050482">
    <property type="entry name" value="Sensor_HK_TwoCompSys"/>
</dbReference>
<keyword evidence="5 11" id="KW-0418">Kinase</keyword>
<dbReference type="SMART" id="SM00387">
    <property type="entry name" value="HATPase_c"/>
    <property type="match status" value="1"/>
</dbReference>
<dbReference type="Pfam" id="PF02518">
    <property type="entry name" value="HATPase_c"/>
    <property type="match status" value="1"/>
</dbReference>
<dbReference type="AlphaFoldDB" id="A0A2A7SCY2"/>
<evidence type="ECO:0000256" key="4">
    <source>
        <dbReference type="ARBA" id="ARBA00022692"/>
    </source>
</evidence>
<keyword evidence="3" id="KW-0808">Transferase</keyword>
<evidence type="ECO:0000256" key="2">
    <source>
        <dbReference type="ARBA" id="ARBA00022475"/>
    </source>
</evidence>
<dbReference type="Proteomes" id="UP000220629">
    <property type="component" value="Unassembled WGS sequence"/>
</dbReference>
<dbReference type="SUPFAM" id="SSF55874">
    <property type="entry name" value="ATPase domain of HSP90 chaperone/DNA topoisomerase II/histidine kinase"/>
    <property type="match status" value="1"/>
</dbReference>
<evidence type="ECO:0000256" key="3">
    <source>
        <dbReference type="ARBA" id="ARBA00022679"/>
    </source>
</evidence>
<dbReference type="CDD" id="cd18774">
    <property type="entry name" value="PDC2_HK_sensor"/>
    <property type="match status" value="1"/>
</dbReference>
<protein>
    <submittedName>
        <fullName evidence="11">Histidine kinase</fullName>
    </submittedName>
</protein>
<evidence type="ECO:0000256" key="5">
    <source>
        <dbReference type="ARBA" id="ARBA00022777"/>
    </source>
</evidence>
<evidence type="ECO:0000256" key="7">
    <source>
        <dbReference type="ARBA" id="ARBA00023012"/>
    </source>
</evidence>
<keyword evidence="7" id="KW-0902">Two-component regulatory system</keyword>
<keyword evidence="2" id="KW-1003">Cell membrane</keyword>
<dbReference type="CDD" id="cd16917">
    <property type="entry name" value="HATPase_UhpB-NarQ-NarX-like"/>
    <property type="match status" value="1"/>
</dbReference>
<organism evidence="11 12">
    <name type="scientific">Burkholderia gladioli</name>
    <name type="common">Pseudomonas marginata</name>
    <name type="synonym">Phytomonas marginata</name>
    <dbReference type="NCBI Taxonomy" id="28095"/>
    <lineage>
        <taxon>Bacteria</taxon>
        <taxon>Pseudomonadati</taxon>
        <taxon>Pseudomonadota</taxon>
        <taxon>Betaproteobacteria</taxon>
        <taxon>Burkholderiales</taxon>
        <taxon>Burkholderiaceae</taxon>
        <taxon>Burkholderia</taxon>
    </lineage>
</organism>
<feature type="transmembrane region" description="Helical" evidence="9">
    <location>
        <begin position="209"/>
        <end position="230"/>
    </location>
</feature>
<dbReference type="Pfam" id="PF07730">
    <property type="entry name" value="HisKA_3"/>
    <property type="match status" value="1"/>
</dbReference>
<dbReference type="Gene3D" id="3.30.565.10">
    <property type="entry name" value="Histidine kinase-like ATPase, C-terminal domain"/>
    <property type="match status" value="1"/>
</dbReference>
<dbReference type="RefSeq" id="WP_096752133.1">
    <property type="nucleotide sequence ID" value="NZ_CADEPO010000025.1"/>
</dbReference>
<reference evidence="12" key="1">
    <citation type="submission" date="2017-09" db="EMBL/GenBank/DDBJ databases">
        <title>FDA dAtabase for Regulatory Grade micrObial Sequences (FDA-ARGOS): Supporting development and validation of Infectious Disease Dx tests.</title>
        <authorList>
            <person name="Minogue T."/>
            <person name="Wolcott M."/>
            <person name="Wasieloski L."/>
            <person name="Aguilar W."/>
            <person name="Moore D."/>
            <person name="Tallon L."/>
            <person name="Sadzewicz L."/>
            <person name="Ott S."/>
            <person name="Zhao X."/>
            <person name="Nagaraj S."/>
            <person name="Vavikolanu K."/>
            <person name="Aluvathingal J."/>
            <person name="Nadendla S."/>
            <person name="Sichtig H."/>
        </authorList>
    </citation>
    <scope>NUCLEOTIDE SEQUENCE [LARGE SCALE GENOMIC DNA]</scope>
    <source>
        <strain evidence="12">FDAARGOS_390</strain>
    </source>
</reference>
<dbReference type="InterPro" id="IPR033480">
    <property type="entry name" value="sCache_2"/>
</dbReference>
<dbReference type="PANTHER" id="PTHR24421:SF58">
    <property type="entry name" value="SIGNAL TRANSDUCTION HISTIDINE-PROTEIN KINASE_PHOSPHATASE UHPB"/>
    <property type="match status" value="1"/>
</dbReference>
<evidence type="ECO:0000256" key="1">
    <source>
        <dbReference type="ARBA" id="ARBA00004651"/>
    </source>
</evidence>
<dbReference type="InterPro" id="IPR011712">
    <property type="entry name" value="Sig_transdc_His_kin_sub3_dim/P"/>
</dbReference>
<dbReference type="PROSITE" id="PS50109">
    <property type="entry name" value="HIS_KIN"/>
    <property type="match status" value="1"/>
</dbReference>
<dbReference type="Pfam" id="PF17200">
    <property type="entry name" value="sCache_2"/>
    <property type="match status" value="1"/>
</dbReference>
<keyword evidence="8 9" id="KW-0472">Membrane</keyword>
<dbReference type="InterPro" id="IPR036890">
    <property type="entry name" value="HATPase_C_sf"/>
</dbReference>
<evidence type="ECO:0000313" key="11">
    <source>
        <dbReference type="EMBL" id="PEH41100.1"/>
    </source>
</evidence>
<dbReference type="GO" id="GO:0046983">
    <property type="term" value="F:protein dimerization activity"/>
    <property type="evidence" value="ECO:0007669"/>
    <property type="project" value="InterPro"/>
</dbReference>
<dbReference type="PIRSF" id="PIRSF037314">
    <property type="entry name" value="STHK_MctS"/>
    <property type="match status" value="1"/>
</dbReference>
<evidence type="ECO:0000256" key="9">
    <source>
        <dbReference type="SAM" id="Phobius"/>
    </source>
</evidence>
<accession>A0A2A7SCY2</accession>
<comment type="subcellular location">
    <subcellularLocation>
        <location evidence="1">Cell membrane</location>
        <topology evidence="1">Multi-pass membrane protein</topology>
    </subcellularLocation>
</comment>
<dbReference type="PANTHER" id="PTHR24421">
    <property type="entry name" value="NITRATE/NITRITE SENSOR PROTEIN NARX-RELATED"/>
    <property type="match status" value="1"/>
</dbReference>
<dbReference type="SMART" id="SM01049">
    <property type="entry name" value="Cache_2"/>
    <property type="match status" value="1"/>
</dbReference>
<comment type="caution">
    <text evidence="11">The sequence shown here is derived from an EMBL/GenBank/DDBJ whole genome shotgun (WGS) entry which is preliminary data.</text>
</comment>
<dbReference type="InterPro" id="IPR005467">
    <property type="entry name" value="His_kinase_dom"/>
</dbReference>
<name>A0A2A7SCY2_BURGA</name>
<dbReference type="Gene3D" id="1.20.5.1930">
    <property type="match status" value="1"/>
</dbReference>
<keyword evidence="4 9" id="KW-0812">Transmembrane</keyword>
<gene>
    <name evidence="11" type="ORF">CRM94_02410</name>
</gene>
<proteinExistence type="predicted"/>